<evidence type="ECO:0000313" key="8">
    <source>
        <dbReference type="Proteomes" id="UP000267521"/>
    </source>
</evidence>
<dbReference type="InterPro" id="IPR001123">
    <property type="entry name" value="LeuE-type"/>
</dbReference>
<accession>A0A3M6PZ03</accession>
<dbReference type="EMBL" id="RDQM01000012">
    <property type="protein sequence ID" value="RMW96282.1"/>
    <property type="molecule type" value="Genomic_DNA"/>
</dbReference>
<dbReference type="PANTHER" id="PTHR30086">
    <property type="entry name" value="ARGININE EXPORTER PROTEIN ARGO"/>
    <property type="match status" value="1"/>
</dbReference>
<evidence type="ECO:0000256" key="4">
    <source>
        <dbReference type="ARBA" id="ARBA00022989"/>
    </source>
</evidence>
<evidence type="ECO:0000256" key="2">
    <source>
        <dbReference type="ARBA" id="ARBA00022475"/>
    </source>
</evidence>
<gene>
    <name evidence="7" type="ORF">EBQ26_09705</name>
</gene>
<evidence type="ECO:0000256" key="3">
    <source>
        <dbReference type="ARBA" id="ARBA00022692"/>
    </source>
</evidence>
<dbReference type="Pfam" id="PF01810">
    <property type="entry name" value="LysE"/>
    <property type="match status" value="1"/>
</dbReference>
<reference evidence="7 8" key="1">
    <citation type="submission" date="2018-10" db="EMBL/GenBank/DDBJ databases">
        <title>Comamonadaceae CDC group NO-1 genome sequencing and assembly.</title>
        <authorList>
            <person name="Bernier A.-M."/>
            <person name="Bernard K."/>
        </authorList>
    </citation>
    <scope>NUCLEOTIDE SEQUENCE [LARGE SCALE GENOMIC DNA]</scope>
    <source>
        <strain evidence="7 8">NML970147</strain>
    </source>
</reference>
<dbReference type="AlphaFoldDB" id="A0A3M6PZ03"/>
<comment type="subcellular location">
    <subcellularLocation>
        <location evidence="1">Cell membrane</location>
        <topology evidence="1">Multi-pass membrane protein</topology>
    </subcellularLocation>
</comment>
<dbReference type="PIRSF" id="PIRSF006324">
    <property type="entry name" value="LeuE"/>
    <property type="match status" value="1"/>
</dbReference>
<feature type="transmembrane region" description="Helical" evidence="6">
    <location>
        <begin position="157"/>
        <end position="183"/>
    </location>
</feature>
<dbReference type="GO" id="GO:0015171">
    <property type="term" value="F:amino acid transmembrane transporter activity"/>
    <property type="evidence" value="ECO:0007669"/>
    <property type="project" value="TreeGrafter"/>
</dbReference>
<evidence type="ECO:0000256" key="1">
    <source>
        <dbReference type="ARBA" id="ARBA00004651"/>
    </source>
</evidence>
<proteinExistence type="predicted"/>
<feature type="transmembrane region" description="Helical" evidence="6">
    <location>
        <begin position="74"/>
        <end position="94"/>
    </location>
</feature>
<feature type="transmembrane region" description="Helical" evidence="6">
    <location>
        <begin position="12"/>
        <end position="32"/>
    </location>
</feature>
<keyword evidence="4 6" id="KW-1133">Transmembrane helix</keyword>
<comment type="caution">
    <text evidence="7">The sequence shown here is derived from an EMBL/GenBank/DDBJ whole genome shotgun (WGS) entry which is preliminary data.</text>
</comment>
<evidence type="ECO:0000256" key="5">
    <source>
        <dbReference type="ARBA" id="ARBA00023136"/>
    </source>
</evidence>
<feature type="transmembrane region" description="Helical" evidence="6">
    <location>
        <begin position="195"/>
        <end position="216"/>
    </location>
</feature>
<organism evidence="7 8">
    <name type="scientific">Allofranklinella schreckenbergeri</name>
    <dbReference type="NCBI Taxonomy" id="1076744"/>
    <lineage>
        <taxon>Bacteria</taxon>
        <taxon>Pseudomonadati</taxon>
        <taxon>Pseudomonadota</taxon>
        <taxon>Betaproteobacteria</taxon>
        <taxon>Burkholderiales</taxon>
        <taxon>Comamonadaceae</taxon>
        <taxon>Allofranklinella</taxon>
    </lineage>
</organism>
<keyword evidence="5 6" id="KW-0472">Membrane</keyword>
<dbReference type="RefSeq" id="WP_122238869.1">
    <property type="nucleotide sequence ID" value="NZ_RDQM01000012.1"/>
</dbReference>
<sequence>MLALNTDVLLPFFSLSVLLALTPGPDNLFVLIQSAQHGWRAGMLVVLGLGLGLVGHTCAVALGLAAVLMASPAAFTLMKTVGALYLLWLAWGAWNAPATARPAIAAQAAPTSLPKRPWRWIGRGIFMNLSNPKVLMFFLAFLPQFVDASRGQVSQQIALLGAIFALAAFWVFGAIAVFSGFFGQWLQGSARAQRWLNRTASVVFVALAARLLLAGWG</sequence>
<protein>
    <submittedName>
        <fullName evidence="7">LysE family translocator</fullName>
    </submittedName>
</protein>
<keyword evidence="2" id="KW-1003">Cell membrane</keyword>
<keyword evidence="3 6" id="KW-0812">Transmembrane</keyword>
<feature type="transmembrane region" description="Helical" evidence="6">
    <location>
        <begin position="125"/>
        <end position="145"/>
    </location>
</feature>
<feature type="transmembrane region" description="Helical" evidence="6">
    <location>
        <begin position="44"/>
        <end position="68"/>
    </location>
</feature>
<dbReference type="PANTHER" id="PTHR30086:SF20">
    <property type="entry name" value="ARGININE EXPORTER PROTEIN ARGO-RELATED"/>
    <property type="match status" value="1"/>
</dbReference>
<name>A0A3M6PZ03_9BURK</name>
<evidence type="ECO:0000256" key="6">
    <source>
        <dbReference type="SAM" id="Phobius"/>
    </source>
</evidence>
<dbReference type="GO" id="GO:0005886">
    <property type="term" value="C:plasma membrane"/>
    <property type="evidence" value="ECO:0007669"/>
    <property type="project" value="UniProtKB-SubCell"/>
</dbReference>
<evidence type="ECO:0000313" key="7">
    <source>
        <dbReference type="EMBL" id="RMW96282.1"/>
    </source>
</evidence>
<dbReference type="Proteomes" id="UP000267521">
    <property type="component" value="Unassembled WGS sequence"/>
</dbReference>